<dbReference type="PANTHER" id="PTHR31174:SF31">
    <property type="entry name" value="LATE EMBRYOGENESIS ABUNDANT PROTEIN 3"/>
    <property type="match status" value="1"/>
</dbReference>
<dbReference type="AlphaFoldDB" id="A0A803PWM0"/>
<protein>
    <recommendedName>
        <fullName evidence="3">SMP domain-containing protein</fullName>
    </recommendedName>
</protein>
<feature type="domain" description="SMP" evidence="3">
    <location>
        <begin position="135"/>
        <end position="192"/>
    </location>
</feature>
<dbReference type="Pfam" id="PF04927">
    <property type="entry name" value="SMP"/>
    <property type="match status" value="3"/>
</dbReference>
<dbReference type="Proteomes" id="UP000596661">
    <property type="component" value="Chromosome 6"/>
</dbReference>
<evidence type="ECO:0000313" key="5">
    <source>
        <dbReference type="Proteomes" id="UP000596661"/>
    </source>
</evidence>
<evidence type="ECO:0000256" key="1">
    <source>
        <dbReference type="ARBA" id="ARBA00010733"/>
    </source>
</evidence>
<dbReference type="InterPro" id="IPR042971">
    <property type="entry name" value="LEA_SMP"/>
</dbReference>
<dbReference type="EMBL" id="UZAU01000619">
    <property type="status" value="NOT_ANNOTATED_CDS"/>
    <property type="molecule type" value="Genomic_DNA"/>
</dbReference>
<organism evidence="4 5">
    <name type="scientific">Cannabis sativa</name>
    <name type="common">Hemp</name>
    <name type="synonym">Marijuana</name>
    <dbReference type="NCBI Taxonomy" id="3483"/>
    <lineage>
        <taxon>Eukaryota</taxon>
        <taxon>Viridiplantae</taxon>
        <taxon>Streptophyta</taxon>
        <taxon>Embryophyta</taxon>
        <taxon>Tracheophyta</taxon>
        <taxon>Spermatophyta</taxon>
        <taxon>Magnoliopsida</taxon>
        <taxon>eudicotyledons</taxon>
        <taxon>Gunneridae</taxon>
        <taxon>Pentapetalae</taxon>
        <taxon>rosids</taxon>
        <taxon>fabids</taxon>
        <taxon>Rosales</taxon>
        <taxon>Cannabaceae</taxon>
        <taxon>Cannabis</taxon>
    </lineage>
</organism>
<dbReference type="Gramene" id="evm.model.06.1981">
    <property type="protein sequence ID" value="cds.evm.model.06.1981"/>
    <property type="gene ID" value="evm.TU.06.1981"/>
</dbReference>
<accession>A0A803PWM0</accession>
<evidence type="ECO:0000256" key="2">
    <source>
        <dbReference type="ARBA" id="ARBA00022737"/>
    </source>
</evidence>
<sequence length="258" mass="26798">MSQKQLPEKAAEIEQLDPIKYGDVFNVQGELASRPIAPRDAAAMQAAENMVIGKTLKGGSAAVMESAAALNERLGLSGHNNASNVGREEGVTVSQKTLHGSRVVTEAIGGQVVRELSEAVVGSETPGAVLDKDSVTIGEALEAAALSMGDKTVDQSDASAIQAAEMRATGRNLTQPGGVGALAQSAATQNPKTTNKTTISDILKDASEKLERDKCVTREDAERVIDAEIRNKPDQNITPTLPGIGASMAAAATLNQNK</sequence>
<dbReference type="PANTHER" id="PTHR31174">
    <property type="entry name" value="SEED MATURATION FAMILY PROTEIN"/>
    <property type="match status" value="1"/>
</dbReference>
<proteinExistence type="inferred from homology"/>
<dbReference type="OrthoDB" id="2014755at2759"/>
<reference evidence="4" key="1">
    <citation type="submission" date="2018-11" db="EMBL/GenBank/DDBJ databases">
        <authorList>
            <person name="Grassa J C."/>
        </authorList>
    </citation>
    <scope>NUCLEOTIDE SEQUENCE [LARGE SCALE GENOMIC DNA]</scope>
</reference>
<keyword evidence="2" id="KW-0677">Repeat</keyword>
<feature type="domain" description="SMP" evidence="3">
    <location>
        <begin position="197"/>
        <end position="257"/>
    </location>
</feature>
<keyword evidence="5" id="KW-1185">Reference proteome</keyword>
<dbReference type="OMA" id="RNKPDMR"/>
<dbReference type="EnsemblPlants" id="evm.model.06.1981">
    <property type="protein sequence ID" value="cds.evm.model.06.1981"/>
    <property type="gene ID" value="evm.TU.06.1981"/>
</dbReference>
<name>A0A803PWM0_CANSA</name>
<evidence type="ECO:0000313" key="4">
    <source>
        <dbReference type="EnsemblPlants" id="cds.evm.model.06.1981"/>
    </source>
</evidence>
<reference evidence="4" key="2">
    <citation type="submission" date="2021-03" db="UniProtKB">
        <authorList>
            <consortium name="EnsemblPlants"/>
        </authorList>
    </citation>
    <scope>IDENTIFICATION</scope>
</reference>
<feature type="domain" description="SMP" evidence="3">
    <location>
        <begin position="19"/>
        <end position="73"/>
    </location>
</feature>
<dbReference type="InterPro" id="IPR007011">
    <property type="entry name" value="LEA_SMP_dom"/>
</dbReference>
<evidence type="ECO:0000259" key="3">
    <source>
        <dbReference type="Pfam" id="PF04927"/>
    </source>
</evidence>
<comment type="similarity">
    <text evidence="1">Belongs to the LEA type SMP family.</text>
</comment>